<feature type="region of interest" description="Disordered" evidence="2">
    <location>
        <begin position="1"/>
        <end position="57"/>
    </location>
</feature>
<feature type="compositionally biased region" description="Basic residues" evidence="2">
    <location>
        <begin position="1"/>
        <end position="18"/>
    </location>
</feature>
<dbReference type="Pfam" id="PF08241">
    <property type="entry name" value="Methyltransf_11"/>
    <property type="match status" value="1"/>
</dbReference>
<dbReference type="GO" id="GO:0032259">
    <property type="term" value="P:methylation"/>
    <property type="evidence" value="ECO:0007669"/>
    <property type="project" value="UniProtKB-KW"/>
</dbReference>
<dbReference type="CDD" id="cd02440">
    <property type="entry name" value="AdoMet_MTases"/>
    <property type="match status" value="1"/>
</dbReference>
<dbReference type="AlphaFoldDB" id="A0A6L3NGC4"/>
<dbReference type="PANTHER" id="PTHR44068">
    <property type="entry name" value="ZGC:194242"/>
    <property type="match status" value="1"/>
</dbReference>
<keyword evidence="1 4" id="KW-0808">Transferase</keyword>
<sequence length="253" mass="27409">MRRCTAKRPTRGCTKGKRSRPDATVTLRGRAASSLARVARTSRRRHTACSPSNRRANTMTTHLGQAGLPRGVIGRIVGRIMRRHNRPDNTWTLSLLAIDDGDHALEVGFGPGDAIRLAVGATTSASLAGVDHSLTMLAAAKHLNRTAIEQGRVRLALGSVDALPFDDEAFDKAFSINCIYFWPAPTRGLRELHRVVRPGGIVAITVRDLERAPYDAFRPEKLARLMTDAGFGSVAVHRNGVPSHPLACVLGTK</sequence>
<protein>
    <submittedName>
        <fullName evidence="4">Methyltransferase domain-containing protein</fullName>
    </submittedName>
</protein>
<dbReference type="Proteomes" id="UP000473571">
    <property type="component" value="Unassembled WGS sequence"/>
</dbReference>
<feature type="domain" description="Methyltransferase type 11" evidence="3">
    <location>
        <begin position="105"/>
        <end position="204"/>
    </location>
</feature>
<dbReference type="GO" id="GO:0016126">
    <property type="term" value="P:sterol biosynthetic process"/>
    <property type="evidence" value="ECO:0007669"/>
    <property type="project" value="TreeGrafter"/>
</dbReference>
<gene>
    <name evidence="4" type="ORF">F7R13_14105</name>
</gene>
<reference evidence="4 5" key="1">
    <citation type="submission" date="2019-09" db="EMBL/GenBank/DDBJ databases">
        <title>Draft genome sequences of 48 bacterial type strains from the CCUG.</title>
        <authorList>
            <person name="Tunovic T."/>
            <person name="Pineiro-Iglesias B."/>
            <person name="Unosson C."/>
            <person name="Inganas E."/>
            <person name="Ohlen M."/>
            <person name="Cardew S."/>
            <person name="Jensie-Markopoulos S."/>
            <person name="Salva-Serra F."/>
            <person name="Jaen-Luchoro D."/>
            <person name="Karlsson R."/>
            <person name="Svensson-Stadler L."/>
            <person name="Chun J."/>
            <person name="Moore E."/>
        </authorList>
    </citation>
    <scope>NUCLEOTIDE SEQUENCE [LARGE SCALE GENOMIC DNA]</scope>
    <source>
        <strain evidence="4 5">CCUG 65687</strain>
    </source>
</reference>
<evidence type="ECO:0000313" key="4">
    <source>
        <dbReference type="EMBL" id="KAB0675600.1"/>
    </source>
</evidence>
<evidence type="ECO:0000256" key="1">
    <source>
        <dbReference type="ARBA" id="ARBA00022679"/>
    </source>
</evidence>
<dbReference type="PANTHER" id="PTHR44068:SF1">
    <property type="entry name" value="HYPOTHETICAL LOC100005854"/>
    <property type="match status" value="1"/>
</dbReference>
<proteinExistence type="predicted"/>
<name>A0A6L3NGC4_9BURK</name>
<evidence type="ECO:0000259" key="3">
    <source>
        <dbReference type="Pfam" id="PF08241"/>
    </source>
</evidence>
<dbReference type="Gene3D" id="3.40.50.150">
    <property type="entry name" value="Vaccinia Virus protein VP39"/>
    <property type="match status" value="1"/>
</dbReference>
<evidence type="ECO:0000313" key="5">
    <source>
        <dbReference type="Proteomes" id="UP000473571"/>
    </source>
</evidence>
<accession>A0A6L3NGC4</accession>
<dbReference type="InterPro" id="IPR050447">
    <property type="entry name" value="Erg6_SMT_methyltransf"/>
</dbReference>
<keyword evidence="4" id="KW-0489">Methyltransferase</keyword>
<comment type="caution">
    <text evidence="4">The sequence shown here is derived from an EMBL/GenBank/DDBJ whole genome shotgun (WGS) entry which is preliminary data.</text>
</comment>
<organism evidence="4 5">
    <name type="scientific">Burkholderia territorii</name>
    <dbReference type="NCBI Taxonomy" id="1503055"/>
    <lineage>
        <taxon>Bacteria</taxon>
        <taxon>Pseudomonadati</taxon>
        <taxon>Pseudomonadota</taxon>
        <taxon>Betaproteobacteria</taxon>
        <taxon>Burkholderiales</taxon>
        <taxon>Burkholderiaceae</taxon>
        <taxon>Burkholderia</taxon>
        <taxon>Burkholderia cepacia complex</taxon>
    </lineage>
</organism>
<dbReference type="InterPro" id="IPR029063">
    <property type="entry name" value="SAM-dependent_MTases_sf"/>
</dbReference>
<dbReference type="EMBL" id="VZOL01000156">
    <property type="protein sequence ID" value="KAB0675600.1"/>
    <property type="molecule type" value="Genomic_DNA"/>
</dbReference>
<dbReference type="SUPFAM" id="SSF53335">
    <property type="entry name" value="S-adenosyl-L-methionine-dependent methyltransferases"/>
    <property type="match status" value="1"/>
</dbReference>
<evidence type="ECO:0000256" key="2">
    <source>
        <dbReference type="SAM" id="MobiDB-lite"/>
    </source>
</evidence>
<dbReference type="GO" id="GO:0003838">
    <property type="term" value="F:sterol 24-C-methyltransferase activity"/>
    <property type="evidence" value="ECO:0007669"/>
    <property type="project" value="TreeGrafter"/>
</dbReference>
<dbReference type="InterPro" id="IPR013216">
    <property type="entry name" value="Methyltransf_11"/>
</dbReference>